<evidence type="ECO:0000313" key="3">
    <source>
        <dbReference type="Proteomes" id="UP000799770"/>
    </source>
</evidence>
<feature type="compositionally biased region" description="Basic residues" evidence="1">
    <location>
        <begin position="1"/>
        <end position="15"/>
    </location>
</feature>
<dbReference type="AlphaFoldDB" id="A0A6A5ZJ00"/>
<evidence type="ECO:0000256" key="1">
    <source>
        <dbReference type="SAM" id="MobiDB-lite"/>
    </source>
</evidence>
<reference evidence="2" key="1">
    <citation type="journal article" date="2020" name="Stud. Mycol.">
        <title>101 Dothideomycetes genomes: a test case for predicting lifestyles and emergence of pathogens.</title>
        <authorList>
            <person name="Haridas S."/>
            <person name="Albert R."/>
            <person name="Binder M."/>
            <person name="Bloem J."/>
            <person name="Labutti K."/>
            <person name="Salamov A."/>
            <person name="Andreopoulos B."/>
            <person name="Baker S."/>
            <person name="Barry K."/>
            <person name="Bills G."/>
            <person name="Bluhm B."/>
            <person name="Cannon C."/>
            <person name="Castanera R."/>
            <person name="Culley D."/>
            <person name="Daum C."/>
            <person name="Ezra D."/>
            <person name="Gonzalez J."/>
            <person name="Henrissat B."/>
            <person name="Kuo A."/>
            <person name="Liang C."/>
            <person name="Lipzen A."/>
            <person name="Lutzoni F."/>
            <person name="Magnuson J."/>
            <person name="Mondo S."/>
            <person name="Nolan M."/>
            <person name="Ohm R."/>
            <person name="Pangilinan J."/>
            <person name="Park H.-J."/>
            <person name="Ramirez L."/>
            <person name="Alfaro M."/>
            <person name="Sun H."/>
            <person name="Tritt A."/>
            <person name="Yoshinaga Y."/>
            <person name="Zwiers L.-H."/>
            <person name="Turgeon B."/>
            <person name="Goodwin S."/>
            <person name="Spatafora J."/>
            <person name="Crous P."/>
            <person name="Grigoriev I."/>
        </authorList>
    </citation>
    <scope>NUCLEOTIDE SEQUENCE</scope>
    <source>
        <strain evidence="2">CBS 627.86</strain>
    </source>
</reference>
<gene>
    <name evidence="2" type="ORF">BDV96DRAFT_596806</name>
</gene>
<feature type="region of interest" description="Disordered" evidence="1">
    <location>
        <begin position="1"/>
        <end position="49"/>
    </location>
</feature>
<dbReference type="Proteomes" id="UP000799770">
    <property type="component" value="Unassembled WGS sequence"/>
</dbReference>
<sequence length="116" mass="13169">MGRPNIKKKWKGRSVKTHDADSHNQAQEKPGGHQAIAPTLTPGDKRRQKEELLTKARKAFPYRFGPVSRANLVVEEVGETEDDKEDYSDYQQVRRIAGCTYSAGLLYRYKESTGTE</sequence>
<dbReference type="EMBL" id="ML977316">
    <property type="protein sequence ID" value="KAF2119014.1"/>
    <property type="molecule type" value="Genomic_DNA"/>
</dbReference>
<dbReference type="OrthoDB" id="10256774at2759"/>
<accession>A0A6A5ZJ00</accession>
<evidence type="ECO:0000313" key="2">
    <source>
        <dbReference type="EMBL" id="KAF2119014.1"/>
    </source>
</evidence>
<keyword evidence="3" id="KW-1185">Reference proteome</keyword>
<protein>
    <submittedName>
        <fullName evidence="2">Uncharacterized protein</fullName>
    </submittedName>
</protein>
<proteinExistence type="predicted"/>
<name>A0A6A5ZJ00_9PLEO</name>
<organism evidence="2 3">
    <name type="scientific">Lophiotrema nucula</name>
    <dbReference type="NCBI Taxonomy" id="690887"/>
    <lineage>
        <taxon>Eukaryota</taxon>
        <taxon>Fungi</taxon>
        <taxon>Dikarya</taxon>
        <taxon>Ascomycota</taxon>
        <taxon>Pezizomycotina</taxon>
        <taxon>Dothideomycetes</taxon>
        <taxon>Pleosporomycetidae</taxon>
        <taxon>Pleosporales</taxon>
        <taxon>Lophiotremataceae</taxon>
        <taxon>Lophiotrema</taxon>
    </lineage>
</organism>